<comment type="function">
    <text evidence="5">Part of the twin-arginine translocation (Tat) system that transports large folded proteins containing a characteristic twin-arginine motif in their signal peptide across membranes.</text>
</comment>
<keyword evidence="2 5" id="KW-0812">Transmembrane</keyword>
<keyword evidence="5" id="KW-1003">Cell membrane</keyword>
<comment type="subunit">
    <text evidence="5">Forms a complex with TatA.</text>
</comment>
<proteinExistence type="inferred from homology"/>
<dbReference type="AlphaFoldDB" id="A0A512B1Z6"/>
<feature type="transmembrane region" description="Helical" evidence="5">
    <location>
        <begin position="26"/>
        <end position="47"/>
    </location>
</feature>
<dbReference type="GO" id="GO:0033281">
    <property type="term" value="C:TAT protein transport complex"/>
    <property type="evidence" value="ECO:0007669"/>
    <property type="project" value="UniProtKB-UniRule"/>
</dbReference>
<feature type="transmembrane region" description="Helical" evidence="5">
    <location>
        <begin position="244"/>
        <end position="265"/>
    </location>
</feature>
<comment type="subcellular location">
    <subcellularLocation>
        <location evidence="5">Cell membrane</location>
        <topology evidence="5">Multi-pass membrane protein</topology>
    </subcellularLocation>
    <subcellularLocation>
        <location evidence="1">Membrane</location>
        <topology evidence="1">Multi-pass membrane protein</topology>
    </subcellularLocation>
</comment>
<dbReference type="PANTHER" id="PTHR30371:SF0">
    <property type="entry name" value="SEC-INDEPENDENT PROTEIN TRANSLOCASE PROTEIN TATC, CHLOROPLASTIC-RELATED"/>
    <property type="match status" value="1"/>
</dbReference>
<dbReference type="GO" id="GO:0009977">
    <property type="term" value="F:proton motive force dependent protein transmembrane transporter activity"/>
    <property type="evidence" value="ECO:0007669"/>
    <property type="project" value="TreeGrafter"/>
</dbReference>
<dbReference type="NCBIfam" id="TIGR00945">
    <property type="entry name" value="tatC"/>
    <property type="match status" value="1"/>
</dbReference>
<comment type="similarity">
    <text evidence="5">Belongs to the TatC family.</text>
</comment>
<evidence type="ECO:0000313" key="7">
    <source>
        <dbReference type="Proteomes" id="UP000321532"/>
    </source>
</evidence>
<keyword evidence="4 5" id="KW-0472">Membrane</keyword>
<evidence type="ECO:0000256" key="4">
    <source>
        <dbReference type="ARBA" id="ARBA00023136"/>
    </source>
</evidence>
<dbReference type="PRINTS" id="PR01840">
    <property type="entry name" value="TATCFAMILY"/>
</dbReference>
<dbReference type="GO" id="GO:0043953">
    <property type="term" value="P:protein transport by the Tat complex"/>
    <property type="evidence" value="ECO:0007669"/>
    <property type="project" value="UniProtKB-UniRule"/>
</dbReference>
<feature type="transmembrane region" description="Helical" evidence="5">
    <location>
        <begin position="182"/>
        <end position="208"/>
    </location>
</feature>
<evidence type="ECO:0000256" key="5">
    <source>
        <dbReference type="HAMAP-Rule" id="MF_00902"/>
    </source>
</evidence>
<reference evidence="6 7" key="1">
    <citation type="submission" date="2019-07" db="EMBL/GenBank/DDBJ databases">
        <title>Whole genome shotgun sequence of Adhaeribacter aerolatus NBRC 106133.</title>
        <authorList>
            <person name="Hosoyama A."/>
            <person name="Uohara A."/>
            <person name="Ohji S."/>
            <person name="Ichikawa N."/>
        </authorList>
    </citation>
    <scope>NUCLEOTIDE SEQUENCE [LARGE SCALE GENOMIC DNA]</scope>
    <source>
        <strain evidence="6 7">NBRC 106133</strain>
    </source>
</reference>
<dbReference type="RefSeq" id="WP_307725555.1">
    <property type="nucleotide sequence ID" value="NZ_BJYS01000029.1"/>
</dbReference>
<dbReference type="GO" id="GO:0065002">
    <property type="term" value="P:intracellular protein transmembrane transport"/>
    <property type="evidence" value="ECO:0007669"/>
    <property type="project" value="TreeGrafter"/>
</dbReference>
<comment type="caution">
    <text evidence="6">The sequence shown here is derived from an EMBL/GenBank/DDBJ whole genome shotgun (WGS) entry which is preliminary data.</text>
</comment>
<feature type="transmembrane region" description="Helical" evidence="5">
    <location>
        <begin position="138"/>
        <end position="162"/>
    </location>
</feature>
<evidence type="ECO:0000313" key="6">
    <source>
        <dbReference type="EMBL" id="GEO05984.1"/>
    </source>
</evidence>
<dbReference type="Pfam" id="PF00902">
    <property type="entry name" value="TatC"/>
    <property type="match status" value="1"/>
</dbReference>
<keyword evidence="5" id="KW-0811">Translocation</keyword>
<organism evidence="6 7">
    <name type="scientific">Adhaeribacter aerolatus</name>
    <dbReference type="NCBI Taxonomy" id="670289"/>
    <lineage>
        <taxon>Bacteria</taxon>
        <taxon>Pseudomonadati</taxon>
        <taxon>Bacteroidota</taxon>
        <taxon>Cytophagia</taxon>
        <taxon>Cytophagales</taxon>
        <taxon>Hymenobacteraceae</taxon>
        <taxon>Adhaeribacter</taxon>
    </lineage>
</organism>
<keyword evidence="7" id="KW-1185">Reference proteome</keyword>
<evidence type="ECO:0000256" key="1">
    <source>
        <dbReference type="ARBA" id="ARBA00004141"/>
    </source>
</evidence>
<feature type="transmembrane region" description="Helical" evidence="5">
    <location>
        <begin position="96"/>
        <end position="117"/>
    </location>
</feature>
<dbReference type="EMBL" id="BJYS01000029">
    <property type="protein sequence ID" value="GEO05984.1"/>
    <property type="molecule type" value="Genomic_DNA"/>
</dbReference>
<keyword evidence="3 5" id="KW-1133">Transmembrane helix</keyword>
<protein>
    <recommendedName>
        <fullName evidence="5">Sec-independent protein translocase protein TatC</fullName>
    </recommendedName>
</protein>
<dbReference type="HAMAP" id="MF_00902">
    <property type="entry name" value="TatC"/>
    <property type="match status" value="1"/>
</dbReference>
<gene>
    <name evidence="5 6" type="primary">tatC</name>
    <name evidence="6" type="ORF">AAE02nite_36480</name>
</gene>
<evidence type="ECO:0000256" key="2">
    <source>
        <dbReference type="ARBA" id="ARBA00022692"/>
    </source>
</evidence>
<sequence length="277" mass="31444">MAEEEEIAGEHEMSFIDHLEELRWHIVRALASIVVFAVGAFMAKTFVFHDVILGPSRTDFYTYRKLCQLGNYLGNKDLCIDKISFTLQSREMSSQFTTHITVSLIIGLILAFPYAFWEIWRFIEPGLYPNERKNSRGAVFFVTILFLIGVFFGYFIAAPLSINFLASYTVDPSILNEFDLSSYIGTLTRMTLACGIMFELPMIVYFLAKAGIASPELMRLYRRHAIVVILIVAALISPPDVLSMTIFALPLIGLYEVSILIAKIVQRNTLRRLNQST</sequence>
<accession>A0A512B1Z6</accession>
<evidence type="ECO:0000256" key="3">
    <source>
        <dbReference type="ARBA" id="ARBA00022989"/>
    </source>
</evidence>
<keyword evidence="5" id="KW-0653">Protein transport</keyword>
<keyword evidence="5" id="KW-0813">Transport</keyword>
<name>A0A512B1Z6_9BACT</name>
<dbReference type="Proteomes" id="UP000321532">
    <property type="component" value="Unassembled WGS sequence"/>
</dbReference>
<dbReference type="PANTHER" id="PTHR30371">
    <property type="entry name" value="SEC-INDEPENDENT PROTEIN TRANSLOCASE PROTEIN TATC"/>
    <property type="match status" value="1"/>
</dbReference>
<feature type="transmembrane region" description="Helical" evidence="5">
    <location>
        <begin position="220"/>
        <end position="238"/>
    </location>
</feature>
<dbReference type="InterPro" id="IPR002033">
    <property type="entry name" value="TatC"/>
</dbReference>